<protein>
    <submittedName>
        <fullName evidence="2">Enoyl-CoA hydratase</fullName>
        <ecNumber evidence="2">4.2.1.17</ecNumber>
    </submittedName>
</protein>
<dbReference type="SUPFAM" id="SSF52096">
    <property type="entry name" value="ClpP/crotonase"/>
    <property type="match status" value="1"/>
</dbReference>
<proteinExistence type="inferred from homology"/>
<dbReference type="PANTHER" id="PTHR43459:SF1">
    <property type="entry name" value="EG:BACN32G11.4 PROTEIN"/>
    <property type="match status" value="1"/>
</dbReference>
<dbReference type="OrthoDB" id="9777711at2"/>
<dbReference type="EC" id="4.2.1.17" evidence="2"/>
<gene>
    <name evidence="2" type="ORF">BLSMQ_3185</name>
</gene>
<dbReference type="AlphaFoldDB" id="A0A1D7W748"/>
<dbReference type="PANTHER" id="PTHR43459">
    <property type="entry name" value="ENOYL-COA HYDRATASE"/>
    <property type="match status" value="1"/>
</dbReference>
<keyword evidence="2" id="KW-0456">Lyase</keyword>
<accession>A0A1D7W748</accession>
<dbReference type="PATRIC" id="fig|1703.10.peg.3293"/>
<dbReference type="Gene3D" id="1.10.12.10">
    <property type="entry name" value="Lyase 2-enoyl-coa Hydratase, Chain A, domain 2"/>
    <property type="match status" value="1"/>
</dbReference>
<dbReference type="InterPro" id="IPR014748">
    <property type="entry name" value="Enoyl-CoA_hydra_C"/>
</dbReference>
<dbReference type="Gene3D" id="3.90.226.10">
    <property type="entry name" value="2-enoyl-CoA Hydratase, Chain A, domain 1"/>
    <property type="match status" value="1"/>
</dbReference>
<dbReference type="CDD" id="cd06558">
    <property type="entry name" value="crotonase-like"/>
    <property type="match status" value="1"/>
</dbReference>
<dbReference type="InterPro" id="IPR001753">
    <property type="entry name" value="Enoyl-CoA_hydra/iso"/>
</dbReference>
<sequence>MTSSVLTDLQDGVVTITINRPESLNALTREAIEAVGESVAEAASTARALILTGNDRSFSSGADLQGSVQNGGLGLDRANEIIRSIIDLPIPTIAAVSGPAAGIGCSLALACDYTVMSEESYLMLAFTKIGLMPDGGATALVAASAGRHRAMKMALTAQKVWAKEAVDWGLASLVTPAGERLNRAQEIAAQWAQGAPLAFAASKEAINTATLTELDDAFDRELKGQTDLRASKDFAEGVAAFMEKRGPNFTGE</sequence>
<dbReference type="Proteomes" id="UP000094793">
    <property type="component" value="Chromosome"/>
</dbReference>
<name>A0A1D7W748_BREAU</name>
<dbReference type="Pfam" id="PF00378">
    <property type="entry name" value="ECH_1"/>
    <property type="match status" value="1"/>
</dbReference>
<comment type="similarity">
    <text evidence="1">Belongs to the enoyl-CoA hydratase/isomerase family.</text>
</comment>
<dbReference type="GO" id="GO:0004300">
    <property type="term" value="F:enoyl-CoA hydratase activity"/>
    <property type="evidence" value="ECO:0007669"/>
    <property type="project" value="UniProtKB-EC"/>
</dbReference>
<reference evidence="3" key="1">
    <citation type="submission" date="2016-09" db="EMBL/GenBank/DDBJ databases">
        <title>Complete Genome Sequence of Brevibacterium linens SMQ-1335.</title>
        <authorList>
            <person name="de Melo A.G."/>
            <person name="Labrie S.J."/>
            <person name="Dumaresq J."/>
            <person name="Roberts R.J."/>
            <person name="Tremblay D.M."/>
            <person name="Moineau S."/>
        </authorList>
    </citation>
    <scope>NUCLEOTIDE SEQUENCE [LARGE SCALE GENOMIC DNA]</scope>
    <source>
        <strain evidence="3">SMQ-1335</strain>
    </source>
</reference>
<dbReference type="EMBL" id="CP017150">
    <property type="protein sequence ID" value="AOP54887.1"/>
    <property type="molecule type" value="Genomic_DNA"/>
</dbReference>
<evidence type="ECO:0000313" key="2">
    <source>
        <dbReference type="EMBL" id="AOP54887.1"/>
    </source>
</evidence>
<evidence type="ECO:0000313" key="3">
    <source>
        <dbReference type="Proteomes" id="UP000094793"/>
    </source>
</evidence>
<dbReference type="InterPro" id="IPR029045">
    <property type="entry name" value="ClpP/crotonase-like_dom_sf"/>
</dbReference>
<evidence type="ECO:0000256" key="1">
    <source>
        <dbReference type="ARBA" id="ARBA00005254"/>
    </source>
</evidence>
<dbReference type="KEGG" id="blin:BLSMQ_3185"/>
<dbReference type="eggNOG" id="COG1024">
    <property type="taxonomic scope" value="Bacteria"/>
</dbReference>
<organism evidence="2 3">
    <name type="scientific">Brevibacterium aurantiacum</name>
    <dbReference type="NCBI Taxonomy" id="273384"/>
    <lineage>
        <taxon>Bacteria</taxon>
        <taxon>Bacillati</taxon>
        <taxon>Actinomycetota</taxon>
        <taxon>Actinomycetes</taxon>
        <taxon>Micrococcales</taxon>
        <taxon>Brevibacteriaceae</taxon>
        <taxon>Brevibacterium</taxon>
    </lineage>
</organism>
<dbReference type="RefSeq" id="WP_069600828.1">
    <property type="nucleotide sequence ID" value="NZ_CP017150.1"/>
</dbReference>